<dbReference type="Proteomes" id="UP000183832">
    <property type="component" value="Unassembled WGS sequence"/>
</dbReference>
<evidence type="ECO:0000313" key="2">
    <source>
        <dbReference type="EMBL" id="CRL03749.1"/>
    </source>
</evidence>
<organism evidence="2 3">
    <name type="scientific">Clunio marinus</name>
    <dbReference type="NCBI Taxonomy" id="568069"/>
    <lineage>
        <taxon>Eukaryota</taxon>
        <taxon>Metazoa</taxon>
        <taxon>Ecdysozoa</taxon>
        <taxon>Arthropoda</taxon>
        <taxon>Hexapoda</taxon>
        <taxon>Insecta</taxon>
        <taxon>Pterygota</taxon>
        <taxon>Neoptera</taxon>
        <taxon>Endopterygota</taxon>
        <taxon>Diptera</taxon>
        <taxon>Nematocera</taxon>
        <taxon>Chironomoidea</taxon>
        <taxon>Chironomidae</taxon>
        <taxon>Clunio</taxon>
    </lineage>
</organism>
<feature type="chain" id="PRO_5012000796" evidence="1">
    <location>
        <begin position="22"/>
        <end position="74"/>
    </location>
</feature>
<accession>A0A1J1IU51</accession>
<feature type="signal peptide" evidence="1">
    <location>
        <begin position="1"/>
        <end position="21"/>
    </location>
</feature>
<dbReference type="AlphaFoldDB" id="A0A1J1IU51"/>
<evidence type="ECO:0000256" key="1">
    <source>
        <dbReference type="SAM" id="SignalP"/>
    </source>
</evidence>
<dbReference type="EMBL" id="CVRI01000059">
    <property type="protein sequence ID" value="CRL03749.1"/>
    <property type="molecule type" value="Genomic_DNA"/>
</dbReference>
<proteinExistence type="predicted"/>
<reference evidence="2 3" key="1">
    <citation type="submission" date="2015-04" db="EMBL/GenBank/DDBJ databases">
        <authorList>
            <person name="Syromyatnikov M.Y."/>
            <person name="Popov V.N."/>
        </authorList>
    </citation>
    <scope>NUCLEOTIDE SEQUENCE [LARGE SCALE GENOMIC DNA]</scope>
</reference>
<keyword evidence="1" id="KW-0732">Signal</keyword>
<evidence type="ECO:0000313" key="3">
    <source>
        <dbReference type="Proteomes" id="UP000183832"/>
    </source>
</evidence>
<keyword evidence="3" id="KW-1185">Reference proteome</keyword>
<sequence length="74" mass="8419">MIKTTFLIFCLLALQCYSVFSSEQSTGPPTRTTTRRVPCTLLCEEKQGCTSYENYNRCRCDYDCSPTTTPSSLR</sequence>
<gene>
    <name evidence="2" type="ORF">CLUMA_CG016500</name>
</gene>
<protein>
    <submittedName>
        <fullName evidence="2">CLUMA_CG016500, isoform A</fullName>
    </submittedName>
</protein>
<name>A0A1J1IU51_9DIPT</name>